<organism evidence="1 2">
    <name type="scientific">Bosea caraganae</name>
    <dbReference type="NCBI Taxonomy" id="2763117"/>
    <lineage>
        <taxon>Bacteria</taxon>
        <taxon>Pseudomonadati</taxon>
        <taxon>Pseudomonadota</taxon>
        <taxon>Alphaproteobacteria</taxon>
        <taxon>Hyphomicrobiales</taxon>
        <taxon>Boseaceae</taxon>
        <taxon>Bosea</taxon>
    </lineage>
</organism>
<sequence length="133" mass="14460">MPPGSEEALQQAKEQEPLIRRMIAQALVNANEMKAGPFSPRARVSSATITGPNVHQDPITGGWAVLFCVNAQSKRNFSETIQKQIAVYKTANGWRLSGRNLQGGIDCGKETKPFTDLITLASELADAHDQAKQ</sequence>
<dbReference type="Proteomes" id="UP000255207">
    <property type="component" value="Unassembled WGS sequence"/>
</dbReference>
<dbReference type="AlphaFoldDB" id="A0A370L1N4"/>
<comment type="caution">
    <text evidence="1">The sequence shown here is derived from an EMBL/GenBank/DDBJ whole genome shotgun (WGS) entry which is preliminary data.</text>
</comment>
<accession>A0A370L1N4</accession>
<protein>
    <submittedName>
        <fullName evidence="1">Uncharacterized protein</fullName>
    </submittedName>
</protein>
<proteinExistence type="predicted"/>
<reference evidence="2" key="1">
    <citation type="submission" date="2018-07" db="EMBL/GenBank/DDBJ databases">
        <authorList>
            <person name="Safronova V.I."/>
            <person name="Chirak E.R."/>
            <person name="Sazanova A.L."/>
        </authorList>
    </citation>
    <scope>NUCLEOTIDE SEQUENCE [LARGE SCALE GENOMIC DNA]</scope>
    <source>
        <strain evidence="2">RCAM04685</strain>
    </source>
</reference>
<evidence type="ECO:0000313" key="1">
    <source>
        <dbReference type="EMBL" id="RDJ21270.1"/>
    </source>
</evidence>
<gene>
    <name evidence="1" type="ORF">DWE98_21360</name>
</gene>
<name>A0A370L1N4_9HYPH</name>
<dbReference type="EMBL" id="QQTP01000013">
    <property type="protein sequence ID" value="RDJ21270.1"/>
    <property type="molecule type" value="Genomic_DNA"/>
</dbReference>
<keyword evidence="2" id="KW-1185">Reference proteome</keyword>
<evidence type="ECO:0000313" key="2">
    <source>
        <dbReference type="Proteomes" id="UP000255207"/>
    </source>
</evidence>